<dbReference type="GO" id="GO:0005524">
    <property type="term" value="F:ATP binding"/>
    <property type="evidence" value="ECO:0007669"/>
    <property type="project" value="InterPro"/>
</dbReference>
<dbReference type="eggNOG" id="KOG0586">
    <property type="taxonomic scope" value="Eukaryota"/>
</dbReference>
<dbReference type="SUPFAM" id="SSF56112">
    <property type="entry name" value="Protein kinase-like (PK-like)"/>
    <property type="match status" value="1"/>
</dbReference>
<dbReference type="PROSITE" id="PS50011">
    <property type="entry name" value="PROTEIN_KINASE_DOM"/>
    <property type="match status" value="1"/>
</dbReference>
<comment type="subunit">
    <text evidence="2">Component of the EKC/KEOPS complex composed of at least BUD32, CGI121, GON7, KAE1 and PCC1; the whole complex dimerizes.</text>
</comment>
<dbReference type="PROSITE" id="PS00109">
    <property type="entry name" value="PROTEIN_KINASE_TYR"/>
    <property type="match status" value="1"/>
</dbReference>
<evidence type="ECO:0000259" key="10">
    <source>
        <dbReference type="PROSITE" id="PS50011"/>
    </source>
</evidence>
<organism evidence="12">
    <name type="scientific">Leptosphaeria maculans (strain JN3 / isolate v23.1.3 / race Av1-4-5-6-7-8)</name>
    <name type="common">Blackleg fungus</name>
    <name type="synonym">Phoma lingam</name>
    <dbReference type="NCBI Taxonomy" id="985895"/>
    <lineage>
        <taxon>Eukaryota</taxon>
        <taxon>Fungi</taxon>
        <taxon>Dikarya</taxon>
        <taxon>Ascomycota</taxon>
        <taxon>Pezizomycotina</taxon>
        <taxon>Dothideomycetes</taxon>
        <taxon>Pleosporomycetidae</taxon>
        <taxon>Pleosporales</taxon>
        <taxon>Pleosporineae</taxon>
        <taxon>Leptosphaeriaceae</taxon>
        <taxon>Plenodomus</taxon>
        <taxon>Plenodomus lingam/Leptosphaeria maculans species complex</taxon>
    </lineage>
</organism>
<dbReference type="Pfam" id="PF00069">
    <property type="entry name" value="Pkinase"/>
    <property type="match status" value="1"/>
</dbReference>
<accession>E4ZRU8</accession>
<dbReference type="Gene3D" id="1.10.510.10">
    <property type="entry name" value="Transferase(Phosphotransferase) domain 1"/>
    <property type="match status" value="1"/>
</dbReference>
<dbReference type="InterPro" id="IPR011009">
    <property type="entry name" value="Kinase-like_dom_sf"/>
</dbReference>
<dbReference type="AlphaFoldDB" id="E4ZRU8"/>
<evidence type="ECO:0000256" key="2">
    <source>
        <dbReference type="ARBA" id="ARBA00011534"/>
    </source>
</evidence>
<feature type="domain" description="Protein kinase" evidence="10">
    <location>
        <begin position="10"/>
        <end position="269"/>
    </location>
</feature>
<dbReference type="PANTHER" id="PTHR44329">
    <property type="entry name" value="SERINE/THREONINE-PROTEIN KINASE TNNI3K-RELATED"/>
    <property type="match status" value="1"/>
</dbReference>
<dbReference type="VEuPathDB" id="FungiDB:LEMA_P036190.1"/>
<evidence type="ECO:0000256" key="8">
    <source>
        <dbReference type="ARBA" id="ARBA00047899"/>
    </source>
</evidence>
<reference evidence="12" key="1">
    <citation type="journal article" date="2011" name="Nat. Commun.">
        <title>Effector diversification within compartments of the Leptosphaeria maculans genome affected by Repeat-Induced Point mutations.</title>
        <authorList>
            <person name="Rouxel T."/>
            <person name="Grandaubert J."/>
            <person name="Hane J.K."/>
            <person name="Hoede C."/>
            <person name="van de Wouw A.P."/>
            <person name="Couloux A."/>
            <person name="Dominguez V."/>
            <person name="Anthouard V."/>
            <person name="Bally P."/>
            <person name="Bourras S."/>
            <person name="Cozijnsen A.J."/>
            <person name="Ciuffetti L.M."/>
            <person name="Degrave A."/>
            <person name="Dilmaghani A."/>
            <person name="Duret L."/>
            <person name="Fudal I."/>
            <person name="Goodwin S.B."/>
            <person name="Gout L."/>
            <person name="Glaser N."/>
            <person name="Linglin J."/>
            <person name="Kema G.H.J."/>
            <person name="Lapalu N."/>
            <person name="Lawrence C.B."/>
            <person name="May K."/>
            <person name="Meyer M."/>
            <person name="Ollivier B."/>
            <person name="Poulain J."/>
            <person name="Schoch C.L."/>
            <person name="Simon A."/>
            <person name="Spatafora J.W."/>
            <person name="Stachowiak A."/>
            <person name="Turgeon B.G."/>
            <person name="Tyler B.M."/>
            <person name="Vincent D."/>
            <person name="Weissenbach J."/>
            <person name="Amselem J."/>
            <person name="Quesneville H."/>
            <person name="Oliver R.P."/>
            <person name="Wincker P."/>
            <person name="Balesdent M.-H."/>
            <person name="Howlett B.J."/>
        </authorList>
    </citation>
    <scope>NUCLEOTIDE SEQUENCE [LARGE SCALE GENOMIC DNA]</scope>
    <source>
        <strain evidence="12">JN3 / isolate v23.1.3 / race Av1-4-5-6-7-8</strain>
    </source>
</reference>
<comment type="catalytic activity">
    <reaction evidence="8">
        <text>L-threonyl-[protein] + ATP = O-phospho-L-threonyl-[protein] + ADP + H(+)</text>
        <dbReference type="Rhea" id="RHEA:46608"/>
        <dbReference type="Rhea" id="RHEA-COMP:11060"/>
        <dbReference type="Rhea" id="RHEA-COMP:11605"/>
        <dbReference type="ChEBI" id="CHEBI:15378"/>
        <dbReference type="ChEBI" id="CHEBI:30013"/>
        <dbReference type="ChEBI" id="CHEBI:30616"/>
        <dbReference type="ChEBI" id="CHEBI:61977"/>
        <dbReference type="ChEBI" id="CHEBI:456216"/>
        <dbReference type="EC" id="2.7.11.1"/>
    </reaction>
</comment>
<dbReference type="STRING" id="985895.E4ZRU8"/>
<proteinExistence type="predicted"/>
<dbReference type="InterPro" id="IPR008266">
    <property type="entry name" value="Tyr_kinase_AS"/>
</dbReference>
<evidence type="ECO:0000313" key="12">
    <source>
        <dbReference type="Proteomes" id="UP000002668"/>
    </source>
</evidence>
<dbReference type="EC" id="2.7.11.1" evidence="3"/>
<keyword evidence="12" id="KW-1185">Reference proteome</keyword>
<comment type="catalytic activity">
    <reaction evidence="9">
        <text>L-seryl-[protein] + ATP = O-phospho-L-seryl-[protein] + ADP + H(+)</text>
        <dbReference type="Rhea" id="RHEA:17989"/>
        <dbReference type="Rhea" id="RHEA-COMP:9863"/>
        <dbReference type="Rhea" id="RHEA-COMP:11604"/>
        <dbReference type="ChEBI" id="CHEBI:15378"/>
        <dbReference type="ChEBI" id="CHEBI:29999"/>
        <dbReference type="ChEBI" id="CHEBI:30616"/>
        <dbReference type="ChEBI" id="CHEBI:83421"/>
        <dbReference type="ChEBI" id="CHEBI:456216"/>
        <dbReference type="EC" id="2.7.11.1"/>
    </reaction>
</comment>
<name>E4ZRU8_LEPMJ</name>
<evidence type="ECO:0000256" key="6">
    <source>
        <dbReference type="ARBA" id="ARBA00030980"/>
    </source>
</evidence>
<dbReference type="Proteomes" id="UP000002668">
    <property type="component" value="Genome"/>
</dbReference>
<protein>
    <recommendedName>
        <fullName evidence="5">EKC/KEOPS complex subunit BUD32</fullName>
        <ecNumber evidence="3">2.7.11.1</ecNumber>
    </recommendedName>
    <alternativeName>
        <fullName evidence="6 7">Atypical Serine/threonine protein kinase BUD32</fullName>
    </alternativeName>
    <alternativeName>
        <fullName evidence="4">EKC/KEOPS complex subunit bud32</fullName>
    </alternativeName>
</protein>
<evidence type="ECO:0000256" key="7">
    <source>
        <dbReference type="ARBA" id="ARBA00033194"/>
    </source>
</evidence>
<dbReference type="InParanoid" id="E4ZRU8"/>
<dbReference type="OrthoDB" id="1668230at2759"/>
<evidence type="ECO:0000313" key="11">
    <source>
        <dbReference type="EMBL" id="CBX93945.1"/>
    </source>
</evidence>
<dbReference type="GO" id="GO:0004674">
    <property type="term" value="F:protein serine/threonine kinase activity"/>
    <property type="evidence" value="ECO:0007669"/>
    <property type="project" value="UniProtKB-EC"/>
</dbReference>
<sequence length="444" mass="50316">MTSIRFPTGFNITNYLSSGLTSMVYLDSSSGTVVKYPHQVEEEPAIEVERQIYERIQQHGGHKGLLRLYGTVESGIRLEYASKNGLREYIQAHEITNKQRLQWAQEITSALTFVHSISVIHADLTCGNVCLDGNLQAKLLDFSGSSLDGSEPFVVVTASHKYPGNDLKSIRADLFALGSTLYEIWTGKPPYFELGLKEIEITELLIQSKFPETKSLGPIGDIIMGCWQGRFTSADEVLKVIMSCRRTYPFAPPILETTYEPYNSKTEFEDIEACRSSCKCFSGESCSATLGVPLHWVFRYMWIHYTILTWSWRQYHAWYGVFTVLVYLYERLPENAGKRILRTSSHWATREPGSDRRAAGVAEYMLHPTYYQETGYLAAKHIPCEDAILLDLLLEITAGDFKPHQRKISGGPGIRLEILQALESMQRKATHDHSATFVREEAQN</sequence>
<gene>
    <name evidence="11" type="ORF">LEMA_P036190.1</name>
</gene>
<evidence type="ECO:0000256" key="4">
    <source>
        <dbReference type="ARBA" id="ARBA00013948"/>
    </source>
</evidence>
<evidence type="ECO:0000256" key="9">
    <source>
        <dbReference type="ARBA" id="ARBA00048679"/>
    </source>
</evidence>
<evidence type="ECO:0000256" key="3">
    <source>
        <dbReference type="ARBA" id="ARBA00012513"/>
    </source>
</evidence>
<dbReference type="InterPro" id="IPR000719">
    <property type="entry name" value="Prot_kinase_dom"/>
</dbReference>
<evidence type="ECO:0000256" key="1">
    <source>
        <dbReference type="ARBA" id="ARBA00003747"/>
    </source>
</evidence>
<comment type="function">
    <text evidence="1">Component of the EKC/KEOPS complex that is required for the formation of a threonylcarbamoyl group on adenosine at position 37 (t(6)A37) in tRNAs that read codons beginning with adenine. The complex is probably involved in the transfer of the threonylcarbamoyl moiety of threonylcarbamoyl-AMP (TC-AMP) to the N6 group of A37. BUD32 has ATPase activity in the context of the EKC/KEOPS complex and likely plays a supporting role to the catalytic subunit KAE1. The EKC/KEOPS complex also promotes both telomere uncapping and telomere elongation. The complex is required for efficient recruitment of transcriptional coactivators.</text>
</comment>
<dbReference type="EMBL" id="FP929116">
    <property type="protein sequence ID" value="CBX93945.1"/>
    <property type="molecule type" value="Genomic_DNA"/>
</dbReference>
<dbReference type="InterPro" id="IPR051681">
    <property type="entry name" value="Ser/Thr_Kinases-Pseudokinases"/>
</dbReference>
<evidence type="ECO:0000256" key="5">
    <source>
        <dbReference type="ARBA" id="ARBA00019973"/>
    </source>
</evidence>
<dbReference type="GeneID" id="13283195"/>
<dbReference type="HOGENOM" id="CLU_616871_0_0_1"/>